<keyword evidence="3" id="KW-1185">Reference proteome</keyword>
<accession>A0AAD6XTQ0</accession>
<dbReference type="Proteomes" id="UP001222325">
    <property type="component" value="Unassembled WGS sequence"/>
</dbReference>
<dbReference type="EMBL" id="JARJCN010000031">
    <property type="protein sequence ID" value="KAJ7086479.1"/>
    <property type="molecule type" value="Genomic_DNA"/>
</dbReference>
<name>A0AAD6XTQ0_9AGAR</name>
<feature type="region of interest" description="Disordered" evidence="1">
    <location>
        <begin position="356"/>
        <end position="469"/>
    </location>
</feature>
<evidence type="ECO:0000313" key="3">
    <source>
        <dbReference type="Proteomes" id="UP001222325"/>
    </source>
</evidence>
<evidence type="ECO:0000256" key="1">
    <source>
        <dbReference type="SAM" id="MobiDB-lite"/>
    </source>
</evidence>
<comment type="caution">
    <text evidence="2">The sequence shown here is derived from an EMBL/GenBank/DDBJ whole genome shotgun (WGS) entry which is preliminary data.</text>
</comment>
<dbReference type="AlphaFoldDB" id="A0AAD6XTQ0"/>
<organism evidence="2 3">
    <name type="scientific">Mycena belliarum</name>
    <dbReference type="NCBI Taxonomy" id="1033014"/>
    <lineage>
        <taxon>Eukaryota</taxon>
        <taxon>Fungi</taxon>
        <taxon>Dikarya</taxon>
        <taxon>Basidiomycota</taxon>
        <taxon>Agaricomycotina</taxon>
        <taxon>Agaricomycetes</taxon>
        <taxon>Agaricomycetidae</taxon>
        <taxon>Agaricales</taxon>
        <taxon>Marasmiineae</taxon>
        <taxon>Mycenaceae</taxon>
        <taxon>Mycena</taxon>
    </lineage>
</organism>
<proteinExistence type="predicted"/>
<protein>
    <submittedName>
        <fullName evidence="2">Uncharacterized protein</fullName>
    </submittedName>
</protein>
<feature type="region of interest" description="Disordered" evidence="1">
    <location>
        <begin position="58"/>
        <end position="85"/>
    </location>
</feature>
<feature type="compositionally biased region" description="Low complexity" evidence="1">
    <location>
        <begin position="119"/>
        <end position="128"/>
    </location>
</feature>
<evidence type="ECO:0000313" key="2">
    <source>
        <dbReference type="EMBL" id="KAJ7086479.1"/>
    </source>
</evidence>
<feature type="region of interest" description="Disordered" evidence="1">
    <location>
        <begin position="26"/>
        <end position="45"/>
    </location>
</feature>
<feature type="region of interest" description="Disordered" evidence="1">
    <location>
        <begin position="157"/>
        <end position="316"/>
    </location>
</feature>
<feature type="compositionally biased region" description="Low complexity" evidence="1">
    <location>
        <begin position="175"/>
        <end position="187"/>
    </location>
</feature>
<sequence length="469" mass="50623">MYDASFGPLLTTTTFHSHLALRRVATSTHRSSPHRRTSESFASTHDVRSAAAALVRDAASRLQPHTAPALPTPPSFATPHPRNSPLVRMHTHTKPMPPPSHSFARSNPRNSAARAVAGLARNAAPTPSRRTRPRRVSSARAATYLLYKVRYVPTSGIAPRPVRSARPHPPQSVIPATDAAPASPAADPARRPADSGATRKPSRPLQGRPARLVRSAPLGHADGPPAKSAPSRVMRRASAHVGGAEPPRWPCPARPRKSASGGAGLPQVSPATPRRPAPRQIRASPAAVLPDVASPSPFDARRAAGRARAPSDALELKVFPRAPPGFLPANDPRAAHAPRLRIRRSLCVRGSLGVVRAAPASRKSRGRLPRRWADPARPRQLPKSRQSRRCASGPERGRGRVLHRRNGGESIPPARDNSQTRAAMLRGSREFPRRARRVLSAGRGHERPGRLERMRPASSASAKTQRRRR</sequence>
<feature type="compositionally biased region" description="Basic and acidic residues" evidence="1">
    <location>
        <begin position="443"/>
        <end position="455"/>
    </location>
</feature>
<reference evidence="2" key="1">
    <citation type="submission" date="2023-03" db="EMBL/GenBank/DDBJ databases">
        <title>Massive genome expansion in bonnet fungi (Mycena s.s.) driven by repeated elements and novel gene families across ecological guilds.</title>
        <authorList>
            <consortium name="Lawrence Berkeley National Laboratory"/>
            <person name="Harder C.B."/>
            <person name="Miyauchi S."/>
            <person name="Viragh M."/>
            <person name="Kuo A."/>
            <person name="Thoen E."/>
            <person name="Andreopoulos B."/>
            <person name="Lu D."/>
            <person name="Skrede I."/>
            <person name="Drula E."/>
            <person name="Henrissat B."/>
            <person name="Morin E."/>
            <person name="Kohler A."/>
            <person name="Barry K."/>
            <person name="LaButti K."/>
            <person name="Morin E."/>
            <person name="Salamov A."/>
            <person name="Lipzen A."/>
            <person name="Mereny Z."/>
            <person name="Hegedus B."/>
            <person name="Baldrian P."/>
            <person name="Stursova M."/>
            <person name="Weitz H."/>
            <person name="Taylor A."/>
            <person name="Grigoriev I.V."/>
            <person name="Nagy L.G."/>
            <person name="Martin F."/>
            <person name="Kauserud H."/>
        </authorList>
    </citation>
    <scope>NUCLEOTIDE SEQUENCE</scope>
    <source>
        <strain evidence="2">CBHHK173m</strain>
    </source>
</reference>
<gene>
    <name evidence="2" type="ORF">B0H15DRAFT_950574</name>
</gene>
<feature type="region of interest" description="Disordered" evidence="1">
    <location>
        <begin position="119"/>
        <end position="139"/>
    </location>
</feature>